<dbReference type="Proteomes" id="UP000192796">
    <property type="component" value="Unassembled WGS sequence"/>
</dbReference>
<accession>A0A1V9FRE6</accession>
<feature type="chain" id="PRO_5012935446" description="Secretion system C-terminal sorting domain-containing protein" evidence="1">
    <location>
        <begin position="23"/>
        <end position="471"/>
    </location>
</feature>
<dbReference type="NCBIfam" id="TIGR04183">
    <property type="entry name" value="Por_Secre_tail"/>
    <property type="match status" value="1"/>
</dbReference>
<gene>
    <name evidence="3" type="ORF">A3860_03990</name>
</gene>
<evidence type="ECO:0000259" key="2">
    <source>
        <dbReference type="Pfam" id="PF18962"/>
    </source>
</evidence>
<reference evidence="3 4" key="1">
    <citation type="submission" date="2016-03" db="EMBL/GenBank/DDBJ databases">
        <title>Niastella vici sp. nov., isolated from farmland soil.</title>
        <authorList>
            <person name="Chen L."/>
            <person name="Wang D."/>
            <person name="Yang S."/>
            <person name="Wang G."/>
        </authorList>
    </citation>
    <scope>NUCLEOTIDE SEQUENCE [LARGE SCALE GENOMIC DNA]</scope>
    <source>
        <strain evidence="3 4">DJ57</strain>
    </source>
</reference>
<evidence type="ECO:0000313" key="3">
    <source>
        <dbReference type="EMBL" id="OQP60898.1"/>
    </source>
</evidence>
<organism evidence="3 4">
    <name type="scientific">Niastella vici</name>
    <dbReference type="NCBI Taxonomy" id="1703345"/>
    <lineage>
        <taxon>Bacteria</taxon>
        <taxon>Pseudomonadati</taxon>
        <taxon>Bacteroidota</taxon>
        <taxon>Chitinophagia</taxon>
        <taxon>Chitinophagales</taxon>
        <taxon>Chitinophagaceae</taxon>
        <taxon>Niastella</taxon>
    </lineage>
</organism>
<keyword evidence="1" id="KW-0732">Signal</keyword>
<evidence type="ECO:0000256" key="1">
    <source>
        <dbReference type="SAM" id="SignalP"/>
    </source>
</evidence>
<evidence type="ECO:0000313" key="4">
    <source>
        <dbReference type="Proteomes" id="UP000192796"/>
    </source>
</evidence>
<name>A0A1V9FRE6_9BACT</name>
<dbReference type="Pfam" id="PF17963">
    <property type="entry name" value="Big_9"/>
    <property type="match status" value="1"/>
</dbReference>
<feature type="domain" description="Secretion system C-terminal sorting" evidence="2">
    <location>
        <begin position="394"/>
        <end position="468"/>
    </location>
</feature>
<dbReference type="RefSeq" id="WP_081150886.1">
    <property type="nucleotide sequence ID" value="NZ_LVYD01000058.1"/>
</dbReference>
<dbReference type="Pfam" id="PF18962">
    <property type="entry name" value="Por_Secre_tail"/>
    <property type="match status" value="1"/>
</dbReference>
<dbReference type="Gene3D" id="2.60.40.3440">
    <property type="match status" value="1"/>
</dbReference>
<proteinExistence type="predicted"/>
<dbReference type="InterPro" id="IPR026444">
    <property type="entry name" value="Secre_tail"/>
</dbReference>
<protein>
    <recommendedName>
        <fullName evidence="2">Secretion system C-terminal sorting domain-containing protein</fullName>
    </recommendedName>
</protein>
<dbReference type="AlphaFoldDB" id="A0A1V9FRE6"/>
<sequence length="471" mass="51915">MKRIFCLLVITGLLASSTNAQVAENFNTRDGVALSQLKGYLQTHCWTLPDVDITRANTDSDGWLVPGATITANQRTGIYTPALDITGQVTISFNWQFNQAFEKGTRRWLKLYLTDPNNLLVSRLDSIECAPVSAQTSHTYNKSFSNIQPGIYKLYLNYQGTGGTTRIAIDQLVVSASLHYAEGCNTSPVAENDIITGLPDHTAYGQVTENDRDADHDHFNAYLIANSPDGKVVLKGDGSFTFTPNPDFTGHSTTFTYKVCDNGFGRLCSQDATVKLDFPDESISLNDFAGLYNDGGEVQLKWATGYEFNSNRFEIERSIDGRKWQTAGTVKAQGTSNVRKVYSFNDEVGKNTALKKDLYYRLKQFDNAGKVATSRLLVVRVYNTPTVKMVSVTPNPAKNDIAVTTQLNESSYVAMKILNADGDIVINKTSKVAAGANSFIMEGTHNLQPGAYTLDVTVNSKERMMVKLIKE</sequence>
<keyword evidence="4" id="KW-1185">Reference proteome</keyword>
<dbReference type="EMBL" id="LVYD01000058">
    <property type="protein sequence ID" value="OQP60898.1"/>
    <property type="molecule type" value="Genomic_DNA"/>
</dbReference>
<comment type="caution">
    <text evidence="3">The sequence shown here is derived from an EMBL/GenBank/DDBJ whole genome shotgun (WGS) entry which is preliminary data.</text>
</comment>
<feature type="signal peptide" evidence="1">
    <location>
        <begin position="1"/>
        <end position="22"/>
    </location>
</feature>
<dbReference type="OrthoDB" id="9805017at2"/>
<dbReference type="STRING" id="1703345.A3860_03990"/>